<evidence type="ECO:0000256" key="3">
    <source>
        <dbReference type="ARBA" id="ARBA00023080"/>
    </source>
</evidence>
<keyword evidence="3 4" id="KW-0546">Nucleotide metabolism</keyword>
<evidence type="ECO:0000313" key="5">
    <source>
        <dbReference type="EMBL" id="GGE07770.1"/>
    </source>
</evidence>
<dbReference type="Proteomes" id="UP000614460">
    <property type="component" value="Unassembled WGS sequence"/>
</dbReference>
<comment type="caution">
    <text evidence="5">The sequence shown here is derived from an EMBL/GenBank/DDBJ whole genome shotgun (WGS) entry which is preliminary data.</text>
</comment>
<dbReference type="Gene3D" id="3.90.950.10">
    <property type="match status" value="1"/>
</dbReference>
<dbReference type="Pfam" id="PF02545">
    <property type="entry name" value="Maf"/>
    <property type="match status" value="1"/>
</dbReference>
<organism evidence="5 6">
    <name type="scientific">Sphingobacterium cellulitidis</name>
    <dbReference type="NCBI Taxonomy" id="1768011"/>
    <lineage>
        <taxon>Bacteria</taxon>
        <taxon>Pseudomonadati</taxon>
        <taxon>Bacteroidota</taxon>
        <taxon>Sphingobacteriia</taxon>
        <taxon>Sphingobacteriales</taxon>
        <taxon>Sphingobacteriaceae</taxon>
        <taxon>Sphingobacterium</taxon>
    </lineage>
</organism>
<comment type="function">
    <text evidence="4">Nucleoside triphosphate pyrophosphatase that hydrolyzes dTTP and UTP. May have a dual role in cell division arrest and in preventing the incorporation of modified nucleotides into cellular nucleic acids.</text>
</comment>
<gene>
    <name evidence="5" type="ORF">GCM10011516_01870</name>
</gene>
<feature type="site" description="Important for substrate specificity" evidence="4">
    <location>
        <position position="162"/>
    </location>
</feature>
<dbReference type="RefSeq" id="WP_182498047.1">
    <property type="nucleotide sequence ID" value="NZ_BMKM01000001.1"/>
</dbReference>
<feature type="site" description="Important for substrate specificity" evidence="4">
    <location>
        <position position="20"/>
    </location>
</feature>
<dbReference type="CDD" id="cd00555">
    <property type="entry name" value="Maf"/>
    <property type="match status" value="1"/>
</dbReference>
<dbReference type="GO" id="GO:0009117">
    <property type="term" value="P:nucleotide metabolic process"/>
    <property type="evidence" value="ECO:0007669"/>
    <property type="project" value="UniProtKB-KW"/>
</dbReference>
<dbReference type="EMBL" id="BMKM01000001">
    <property type="protein sequence ID" value="GGE07770.1"/>
    <property type="molecule type" value="Genomic_DNA"/>
</dbReference>
<comment type="cofactor">
    <cofactor evidence="1 4">
        <name>a divalent metal cation</name>
        <dbReference type="ChEBI" id="CHEBI:60240"/>
    </cofactor>
</comment>
<keyword evidence="2 4" id="KW-0378">Hydrolase</keyword>
<dbReference type="NCBIfam" id="TIGR00172">
    <property type="entry name" value="maf"/>
    <property type="match status" value="1"/>
</dbReference>
<comment type="subcellular location">
    <subcellularLocation>
        <location evidence="4">Cytoplasm</location>
    </subcellularLocation>
</comment>
<protein>
    <recommendedName>
        <fullName evidence="4">dTTP/UTP pyrophosphatase</fullName>
        <shortName evidence="4">dTTPase/UTPase</shortName>
        <ecNumber evidence="4">3.6.1.9</ecNumber>
    </recommendedName>
    <alternativeName>
        <fullName evidence="4">Nucleoside triphosphate pyrophosphatase</fullName>
    </alternativeName>
    <alternativeName>
        <fullName evidence="4">Nucleotide pyrophosphatase</fullName>
        <shortName evidence="4">Nucleotide PPase</shortName>
    </alternativeName>
</protein>
<evidence type="ECO:0000256" key="1">
    <source>
        <dbReference type="ARBA" id="ARBA00001968"/>
    </source>
</evidence>
<dbReference type="InterPro" id="IPR003697">
    <property type="entry name" value="Maf-like"/>
</dbReference>
<dbReference type="HAMAP" id="MF_00528">
    <property type="entry name" value="Maf"/>
    <property type="match status" value="1"/>
</dbReference>
<dbReference type="PANTHER" id="PTHR43213:SF5">
    <property type="entry name" value="BIFUNCTIONAL DTTP_UTP PYROPHOSPHATASE_METHYLTRANSFERASE PROTEIN-RELATED"/>
    <property type="match status" value="1"/>
</dbReference>
<feature type="active site" description="Proton acceptor" evidence="4">
    <location>
        <position position="78"/>
    </location>
</feature>
<dbReference type="PIRSF" id="PIRSF006305">
    <property type="entry name" value="Maf"/>
    <property type="match status" value="1"/>
</dbReference>
<dbReference type="EC" id="3.6.1.9" evidence="4"/>
<reference evidence="5" key="2">
    <citation type="submission" date="2020-09" db="EMBL/GenBank/DDBJ databases">
        <authorList>
            <person name="Sun Q."/>
            <person name="Zhou Y."/>
        </authorList>
    </citation>
    <scope>NUCLEOTIDE SEQUENCE</scope>
    <source>
        <strain evidence="5">CGMCC 1.15966</strain>
    </source>
</reference>
<evidence type="ECO:0000256" key="4">
    <source>
        <dbReference type="HAMAP-Rule" id="MF_00528"/>
    </source>
</evidence>
<sequence length="198" mass="22622">MIIQDRLKSIPIILGSKSPRRKELLKSMDLNFSIEVRETDESFDPELKAIEIVKHIAEAKLAAFNEPSYYDKLIICADTIVVDHNFAVIGKPKDEAEAKEVIAGLSENDHKVYTAVAIKYQDQVCSFVEETKVWFNKLSTEEINYYVDHYHPLDKAGSYGIQEWIGRIAIERIEGSYENVIGLPTARLQKELKKMFGI</sequence>
<name>A0A8H9FVR1_9SPHI</name>
<evidence type="ECO:0000256" key="2">
    <source>
        <dbReference type="ARBA" id="ARBA00022801"/>
    </source>
</evidence>
<dbReference type="GO" id="GO:0005737">
    <property type="term" value="C:cytoplasm"/>
    <property type="evidence" value="ECO:0007669"/>
    <property type="project" value="UniProtKB-SubCell"/>
</dbReference>
<dbReference type="SUPFAM" id="SSF52972">
    <property type="entry name" value="ITPase-like"/>
    <property type="match status" value="1"/>
</dbReference>
<evidence type="ECO:0000313" key="6">
    <source>
        <dbReference type="Proteomes" id="UP000614460"/>
    </source>
</evidence>
<keyword evidence="6" id="KW-1185">Reference proteome</keyword>
<dbReference type="AlphaFoldDB" id="A0A8H9FVR1"/>
<accession>A0A8H9FVR1</accession>
<dbReference type="PANTHER" id="PTHR43213">
    <property type="entry name" value="BIFUNCTIONAL DTTP/UTP PYROPHOSPHATASE/METHYLTRANSFERASE PROTEIN-RELATED"/>
    <property type="match status" value="1"/>
</dbReference>
<proteinExistence type="inferred from homology"/>
<comment type="catalytic activity">
    <reaction evidence="4">
        <text>UTP + H2O = UMP + diphosphate + H(+)</text>
        <dbReference type="Rhea" id="RHEA:29395"/>
        <dbReference type="ChEBI" id="CHEBI:15377"/>
        <dbReference type="ChEBI" id="CHEBI:15378"/>
        <dbReference type="ChEBI" id="CHEBI:33019"/>
        <dbReference type="ChEBI" id="CHEBI:46398"/>
        <dbReference type="ChEBI" id="CHEBI:57865"/>
        <dbReference type="EC" id="3.6.1.9"/>
    </reaction>
</comment>
<reference evidence="5" key="1">
    <citation type="journal article" date="2014" name="Int. J. Syst. Evol. Microbiol.">
        <title>Complete genome sequence of Corynebacterium casei LMG S-19264T (=DSM 44701T), isolated from a smear-ripened cheese.</title>
        <authorList>
            <consortium name="US DOE Joint Genome Institute (JGI-PGF)"/>
            <person name="Walter F."/>
            <person name="Albersmeier A."/>
            <person name="Kalinowski J."/>
            <person name="Ruckert C."/>
        </authorList>
    </citation>
    <scope>NUCLEOTIDE SEQUENCE</scope>
    <source>
        <strain evidence="5">CGMCC 1.15966</strain>
    </source>
</reference>
<dbReference type="GO" id="GO:0047429">
    <property type="term" value="F:nucleoside triphosphate diphosphatase activity"/>
    <property type="evidence" value="ECO:0007669"/>
    <property type="project" value="UniProtKB-EC"/>
</dbReference>
<keyword evidence="4" id="KW-0963">Cytoplasm</keyword>
<comment type="caution">
    <text evidence="4">Lacks conserved residue(s) required for the propagation of feature annotation.</text>
</comment>
<dbReference type="InterPro" id="IPR029001">
    <property type="entry name" value="ITPase-like_fam"/>
</dbReference>
<comment type="similarity">
    <text evidence="4">Belongs to the Maf family. YhdE subfamily.</text>
</comment>
<feature type="site" description="Important for substrate specificity" evidence="4">
    <location>
        <position position="79"/>
    </location>
</feature>
<comment type="catalytic activity">
    <reaction evidence="4">
        <text>dTTP + H2O = dTMP + diphosphate + H(+)</text>
        <dbReference type="Rhea" id="RHEA:28534"/>
        <dbReference type="ChEBI" id="CHEBI:15377"/>
        <dbReference type="ChEBI" id="CHEBI:15378"/>
        <dbReference type="ChEBI" id="CHEBI:33019"/>
        <dbReference type="ChEBI" id="CHEBI:37568"/>
        <dbReference type="ChEBI" id="CHEBI:63528"/>
        <dbReference type="EC" id="3.6.1.9"/>
    </reaction>
</comment>